<feature type="transmembrane region" description="Helical" evidence="2">
    <location>
        <begin position="707"/>
        <end position="727"/>
    </location>
</feature>
<dbReference type="InterPro" id="IPR038377">
    <property type="entry name" value="Na/Glc_symporter_sf"/>
</dbReference>
<dbReference type="AlphaFoldDB" id="A0A183SP79"/>
<proteinExistence type="predicted"/>
<feature type="transmembrane region" description="Helical" evidence="2">
    <location>
        <begin position="251"/>
        <end position="270"/>
    </location>
</feature>
<evidence type="ECO:0000313" key="3">
    <source>
        <dbReference type="EMBL" id="VDL92412.1"/>
    </source>
</evidence>
<feature type="transmembrane region" description="Helical" evidence="2">
    <location>
        <begin position="533"/>
        <end position="558"/>
    </location>
</feature>
<feature type="transmembrane region" description="Helical" evidence="2">
    <location>
        <begin position="579"/>
        <end position="606"/>
    </location>
</feature>
<feature type="transmembrane region" description="Helical" evidence="2">
    <location>
        <begin position="412"/>
        <end position="430"/>
    </location>
</feature>
<feature type="transmembrane region" description="Helical" evidence="2">
    <location>
        <begin position="137"/>
        <end position="157"/>
    </location>
</feature>
<keyword evidence="2" id="KW-0472">Membrane</keyword>
<organism evidence="5">
    <name type="scientific">Schistocephalus solidus</name>
    <name type="common">Tapeworm</name>
    <dbReference type="NCBI Taxonomy" id="70667"/>
    <lineage>
        <taxon>Eukaryota</taxon>
        <taxon>Metazoa</taxon>
        <taxon>Spiralia</taxon>
        <taxon>Lophotrochozoa</taxon>
        <taxon>Platyhelminthes</taxon>
        <taxon>Cestoda</taxon>
        <taxon>Eucestoda</taxon>
        <taxon>Diphyllobothriidea</taxon>
        <taxon>Diphyllobothriidae</taxon>
        <taxon>Schistocephalus</taxon>
    </lineage>
</organism>
<name>A0A183SP79_SCHSO</name>
<feature type="transmembrane region" description="Helical" evidence="2">
    <location>
        <begin position="626"/>
        <end position="647"/>
    </location>
</feature>
<feature type="transmembrane region" description="Helical" evidence="2">
    <location>
        <begin position="734"/>
        <end position="754"/>
    </location>
</feature>
<feature type="transmembrane region" description="Helical" evidence="2">
    <location>
        <begin position="282"/>
        <end position="307"/>
    </location>
</feature>
<dbReference type="EMBL" id="UYSU01033506">
    <property type="protein sequence ID" value="VDL92412.1"/>
    <property type="molecule type" value="Genomic_DNA"/>
</dbReference>
<feature type="transmembrane region" description="Helical" evidence="2">
    <location>
        <begin position="436"/>
        <end position="456"/>
    </location>
</feature>
<dbReference type="PANTHER" id="PTHR46154:SF4">
    <property type="entry name" value="UREA ACTIVE TRANSPORTER"/>
    <property type="match status" value="1"/>
</dbReference>
<feature type="transmembrane region" description="Helical" evidence="2">
    <location>
        <begin position="677"/>
        <end position="701"/>
    </location>
</feature>
<dbReference type="InterPro" id="IPR031155">
    <property type="entry name" value="DUR"/>
</dbReference>
<reference evidence="3 4" key="2">
    <citation type="submission" date="2018-11" db="EMBL/GenBank/DDBJ databases">
        <authorList>
            <consortium name="Pathogen Informatics"/>
        </authorList>
    </citation>
    <scope>NUCLEOTIDE SEQUENCE [LARGE SCALE GENOMIC DNA]</scope>
    <source>
        <strain evidence="3 4">NST_G2</strain>
    </source>
</reference>
<feature type="transmembrane region" description="Helical" evidence="2">
    <location>
        <begin position="495"/>
        <end position="513"/>
    </location>
</feature>
<keyword evidence="1" id="KW-0813">Transport</keyword>
<dbReference type="Proteomes" id="UP000275846">
    <property type="component" value="Unassembled WGS sequence"/>
</dbReference>
<keyword evidence="4" id="KW-1185">Reference proteome</keyword>
<accession>A0A183SP79</accession>
<feature type="transmembrane region" description="Helical" evidence="2">
    <location>
        <begin position="882"/>
        <end position="904"/>
    </location>
</feature>
<dbReference type="GO" id="GO:0015204">
    <property type="term" value="F:urea transmembrane transporter activity"/>
    <property type="evidence" value="ECO:0007669"/>
    <property type="project" value="InterPro"/>
</dbReference>
<feature type="transmembrane region" description="Helical" evidence="2">
    <location>
        <begin position="327"/>
        <end position="348"/>
    </location>
</feature>
<dbReference type="STRING" id="70667.A0A183SP79"/>
<protein>
    <submittedName>
        <fullName evidence="5">Lipase_3 domain-containing protein</fullName>
    </submittedName>
</protein>
<feature type="transmembrane region" description="Helical" evidence="2">
    <location>
        <begin position="81"/>
        <end position="100"/>
    </location>
</feature>
<feature type="transmembrane region" description="Helical" evidence="2">
    <location>
        <begin position="112"/>
        <end position="131"/>
    </location>
</feature>
<dbReference type="PANTHER" id="PTHR46154">
    <property type="match status" value="1"/>
</dbReference>
<evidence type="ECO:0000256" key="1">
    <source>
        <dbReference type="ARBA" id="ARBA00022448"/>
    </source>
</evidence>
<dbReference type="WBParaSite" id="SSLN_0000622001-mRNA-1">
    <property type="protein sequence ID" value="SSLN_0000622001-mRNA-1"/>
    <property type="gene ID" value="SSLN_0000622001"/>
</dbReference>
<evidence type="ECO:0000256" key="2">
    <source>
        <dbReference type="SAM" id="Phobius"/>
    </source>
</evidence>
<gene>
    <name evidence="3" type="ORF">SSLN_LOCUS6027</name>
</gene>
<reference evidence="5" key="1">
    <citation type="submission" date="2016-06" db="UniProtKB">
        <authorList>
            <consortium name="WormBaseParasite"/>
        </authorList>
    </citation>
    <scope>IDENTIFICATION</scope>
</reference>
<feature type="transmembrane region" description="Helical" evidence="2">
    <location>
        <begin position="851"/>
        <end position="870"/>
    </location>
</feature>
<keyword evidence="2" id="KW-0812">Transmembrane</keyword>
<evidence type="ECO:0000313" key="5">
    <source>
        <dbReference type="WBParaSite" id="SSLN_0000622001-mRNA-1"/>
    </source>
</evidence>
<feature type="transmembrane region" description="Helical" evidence="2">
    <location>
        <begin position="354"/>
        <end position="378"/>
    </location>
</feature>
<keyword evidence="2" id="KW-1133">Transmembrane helix</keyword>
<feature type="transmembrane region" description="Helical" evidence="2">
    <location>
        <begin position="766"/>
        <end position="788"/>
    </location>
</feature>
<dbReference type="Gene3D" id="1.20.1730.10">
    <property type="entry name" value="Sodium/glucose cotransporter"/>
    <property type="match status" value="1"/>
</dbReference>
<dbReference type="OrthoDB" id="10049971at2759"/>
<sequence>MFGPLQPFKRTESIAVCLLCGKPQGHFSDRQSACRCCSMLDCADCALDTMQHQRSMKNIGVPFTCQVHGAYRTYQADMNLVWSRIVVLVLACITPAAILLQGECETMTFLRGIGVVLAGPLPGIMILSLYWSRLTRFSVWAGLIGSVLVAFIITPIYKSATKDEPNIHFSHSPRRQSLKAPSDPSELDWHLTACFPQFAELRSDTFLRRSPTYKQTSCIFSELDLRFSPRLSEGKPALTEVKRSLRLVRKATSIGLAGIIIWFLIVWPLLSPTKNNFPYTQFYVWVTVVFVLLFTSAFIVDRIVFYFTKLMTRFRADLDLNVGKGDLGLTISSLVVQFICPTLLLSSIESARSFGVTAPVVFSIYVSVAASAFAFILLEMRIKAPGAKSFPQIVRNGLDVLIAVSVEPNRDLLVFYLFITVCSFVAISQLGSFRVIMSMITLFILGMCAVLICSVFHNTRHYPLGTIDRFYKLLRCYNESVLPRIVDPLSSGDRASVISAILAAMLVWSRVLVCQANWSLGIALTPNHGSVGFILASFATFTIPFVFSTCLGLGYLALSSSVGHDLLRTAQQQHGARMVPFVVPMFLFGRGGVVVTYSLISILIAVSCARSILGAGSLIVYDVIKVYIKVNLVLTHVGILKYSFGFLDIYERRWKIPYTCQLHGRYRQYLENIQHDGIVVLAILLAILMLITSVIDVAAYLYNRLELSYTLTTGQMSGCITLTLLWARLTRGGLLLGAVGTMFISLLIVLVSVADTDEGSGASIDTWLLGSIVSLIGGFLLPTLWSGLTAPHLSEEEKLAVWTRLQNIDNPLTPWPELYSRELDLRYSPRLSEGKVGLAEVRRSLHITRKITKVGLVFGFVWYILFWPLLTFKSNVLSFYDFYIWVTAIEAWNFLALLFCFFVPMKITLFKLFRSSKGEGYEHEKPQKFLPK</sequence>
<evidence type="ECO:0000313" key="4">
    <source>
        <dbReference type="Proteomes" id="UP000275846"/>
    </source>
</evidence>
<dbReference type="GO" id="GO:0005886">
    <property type="term" value="C:plasma membrane"/>
    <property type="evidence" value="ECO:0007669"/>
    <property type="project" value="TreeGrafter"/>
</dbReference>